<dbReference type="Gene3D" id="2.70.9.20">
    <property type="entry name" value="Major capsid protein Vp54"/>
    <property type="match status" value="1"/>
</dbReference>
<feature type="domain" description="Major capsid protein C-terminal" evidence="1">
    <location>
        <begin position="431"/>
        <end position="587"/>
    </location>
</feature>
<name>A0A6C0ICP7_9ZZZZ</name>
<evidence type="ECO:0000259" key="2">
    <source>
        <dbReference type="Pfam" id="PF16903"/>
    </source>
</evidence>
<dbReference type="Pfam" id="PF04451">
    <property type="entry name" value="Capsid_NCLDV"/>
    <property type="match status" value="1"/>
</dbReference>
<dbReference type="Pfam" id="PF16903">
    <property type="entry name" value="Capsid_N"/>
    <property type="match status" value="1"/>
</dbReference>
<dbReference type="InterPro" id="IPR031654">
    <property type="entry name" value="Capsid_N"/>
</dbReference>
<organism evidence="3">
    <name type="scientific">viral metagenome</name>
    <dbReference type="NCBI Taxonomy" id="1070528"/>
    <lineage>
        <taxon>unclassified sequences</taxon>
        <taxon>metagenomes</taxon>
        <taxon>organismal metagenomes</taxon>
    </lineage>
</organism>
<evidence type="ECO:0000313" key="3">
    <source>
        <dbReference type="EMBL" id="QHT90186.1"/>
    </source>
</evidence>
<dbReference type="InterPro" id="IPR007542">
    <property type="entry name" value="MCP_C"/>
</dbReference>
<evidence type="ECO:0008006" key="4">
    <source>
        <dbReference type="Google" id="ProtNLM"/>
    </source>
</evidence>
<dbReference type="SUPFAM" id="SSF49749">
    <property type="entry name" value="Group II dsDNA viruses VP"/>
    <property type="match status" value="2"/>
</dbReference>
<dbReference type="Gene3D" id="2.70.9.10">
    <property type="entry name" value="Adenovirus Type 2 Hexon, domain 4"/>
    <property type="match status" value="1"/>
</dbReference>
<proteinExistence type="predicted"/>
<reference evidence="3" key="1">
    <citation type="journal article" date="2020" name="Nature">
        <title>Giant virus diversity and host interactions through global metagenomics.</title>
        <authorList>
            <person name="Schulz F."/>
            <person name="Roux S."/>
            <person name="Paez-Espino D."/>
            <person name="Jungbluth S."/>
            <person name="Walsh D.A."/>
            <person name="Denef V.J."/>
            <person name="McMahon K.D."/>
            <person name="Konstantinidis K.T."/>
            <person name="Eloe-Fadrosh E.A."/>
            <person name="Kyrpides N.C."/>
            <person name="Woyke T."/>
        </authorList>
    </citation>
    <scope>NUCLEOTIDE SEQUENCE</scope>
    <source>
        <strain evidence="3">GVMAG-M-3300023184-68</strain>
    </source>
</reference>
<dbReference type="EMBL" id="MN740153">
    <property type="protein sequence ID" value="QHT90186.1"/>
    <property type="molecule type" value="Genomic_DNA"/>
</dbReference>
<dbReference type="AlphaFoldDB" id="A0A6C0ICP7"/>
<accession>A0A6C0ICP7</accession>
<dbReference type="InterPro" id="IPR038519">
    <property type="entry name" value="MCP_C_sf"/>
</dbReference>
<dbReference type="InterPro" id="IPR016112">
    <property type="entry name" value="VP_dsDNA_II"/>
</dbReference>
<feature type="domain" description="Major capsid protein N-terminal" evidence="2">
    <location>
        <begin position="25"/>
        <end position="244"/>
    </location>
</feature>
<dbReference type="GO" id="GO:0005198">
    <property type="term" value="F:structural molecule activity"/>
    <property type="evidence" value="ECO:0007669"/>
    <property type="project" value="InterPro"/>
</dbReference>
<protein>
    <recommendedName>
        <fullName evidence="4">Major capsid protein N-terminal domain-containing protein</fullName>
    </recommendedName>
</protein>
<evidence type="ECO:0000259" key="1">
    <source>
        <dbReference type="Pfam" id="PF04451"/>
    </source>
</evidence>
<sequence length="595" mass="68740">MAGGLLNIISIGNANVILTGNPTKTFFKATYSKYTNFGLQKFRLDYEGSRDLRLSTPSQYTFKIKRYADLLMDTYLVLNLPDIWSPIYNPTIDNYYEWAPYNFRWIKDIGTQIIRSIEINCGSTLLQKYTGDYLSAVVDRDFTTEKKDLFNRMTGNVPELNDPANAFGRSNTYPNAFYTNTIIPGTSTITPSEPSIRGRTLYIPINAWFTLDSRCAFPLVSLQYNELTITVTLRPIQEMFQVRDVLDQANGFPYIQPDFNKEAFRMYRFLQTPPDIRIDTAYQALNEVYENQTQIWNADVHLMATYCFLSTDESKLFAAGDQIYLIKDVFQYKFPNVTGTSRIKLENSMGMVSNWMWYLQRNDVNLRNEWNNYTNWPYVNLPSNIQFIPKALPLPPLYNNSIEKFNSLYTSIKLSDGLTENKYYNANMVLNEGPSNNPNEPYNTGFYMTGNLNTDNQKEIMLSMGILFEGEYRENIFPSGVYDYIEKYTRTNGSAKDGIYCYNYCLHTSPFDYQPSGAINLSKFKSIELELSTYVPPVGQYMISETVCDTNGGVLAVSNKQSWRLYDYNFDLTLYEERYNILSFIGGNCAMMYAR</sequence>